<organism evidence="1 2">
    <name type="scientific">Plasmodium falciparum FCH/4</name>
    <dbReference type="NCBI Taxonomy" id="1036724"/>
    <lineage>
        <taxon>Eukaryota</taxon>
        <taxon>Sar</taxon>
        <taxon>Alveolata</taxon>
        <taxon>Apicomplexa</taxon>
        <taxon>Aconoidasida</taxon>
        <taxon>Haemosporida</taxon>
        <taxon>Plasmodiidae</taxon>
        <taxon>Plasmodium</taxon>
        <taxon>Plasmodium (Laverania)</taxon>
    </lineage>
</organism>
<sequence>MTERNYIGSYENRSFCNIIYNKQHIFTFCELIIVLTHPNFNFIYRYIYFYNNNNNNNNNNNKYSSP</sequence>
<evidence type="ECO:0000313" key="2">
    <source>
        <dbReference type="Proteomes" id="UP000030656"/>
    </source>
</evidence>
<reference evidence="1 2" key="1">
    <citation type="submission" date="2013-02" db="EMBL/GenBank/DDBJ databases">
        <title>The Genome Annotation of Plasmodium falciparum FCH/4.</title>
        <authorList>
            <consortium name="The Broad Institute Genome Sequencing Platform"/>
            <consortium name="The Broad Institute Genome Sequencing Center for Infectious Disease"/>
            <person name="Neafsey D."/>
            <person name="Hoffman S."/>
            <person name="Volkman S."/>
            <person name="Rosenthal P."/>
            <person name="Walker B."/>
            <person name="Young S.K."/>
            <person name="Zeng Q."/>
            <person name="Gargeya S."/>
            <person name="Fitzgerald M."/>
            <person name="Haas B."/>
            <person name="Abouelleil A."/>
            <person name="Allen A.W."/>
            <person name="Alvarado L."/>
            <person name="Arachchi H.M."/>
            <person name="Berlin A.M."/>
            <person name="Chapman S.B."/>
            <person name="Gainer-Dewar J."/>
            <person name="Goldberg J."/>
            <person name="Griggs A."/>
            <person name="Gujja S."/>
            <person name="Hansen M."/>
            <person name="Howarth C."/>
            <person name="Imamovic A."/>
            <person name="Ireland A."/>
            <person name="Larimer J."/>
            <person name="McCowan C."/>
            <person name="Murphy C."/>
            <person name="Pearson M."/>
            <person name="Poon T.W."/>
            <person name="Priest M."/>
            <person name="Roberts A."/>
            <person name="Saif S."/>
            <person name="Shea T."/>
            <person name="Sisk P."/>
            <person name="Sykes S."/>
            <person name="Wortman J."/>
            <person name="Nusbaum C."/>
            <person name="Birren B."/>
        </authorList>
    </citation>
    <scope>NUCLEOTIDE SEQUENCE [LARGE SCALE GENOMIC DNA]</scope>
    <source>
        <strain evidence="1 2">FCH/4</strain>
    </source>
</reference>
<name>A0A024VFG9_PLAFA</name>
<gene>
    <name evidence="1" type="ORF">PFFCH_05311</name>
</gene>
<proteinExistence type="predicted"/>
<reference evidence="1 2" key="2">
    <citation type="submission" date="2013-02" db="EMBL/GenBank/DDBJ databases">
        <title>The Genome Sequence of Plasmodium falciparum FCH/4.</title>
        <authorList>
            <consortium name="The Broad Institute Genome Sequencing Platform"/>
            <consortium name="The Broad Institute Genome Sequencing Center for Infectious Disease"/>
            <person name="Neafsey D."/>
            <person name="Cheeseman I."/>
            <person name="Volkman S."/>
            <person name="Adams J."/>
            <person name="Walker B."/>
            <person name="Young S.K."/>
            <person name="Zeng Q."/>
            <person name="Gargeya S."/>
            <person name="Fitzgerald M."/>
            <person name="Haas B."/>
            <person name="Abouelleil A."/>
            <person name="Alvarado L."/>
            <person name="Arachchi H.M."/>
            <person name="Berlin A.M."/>
            <person name="Chapman S.B."/>
            <person name="Dewar J."/>
            <person name="Goldberg J."/>
            <person name="Griggs A."/>
            <person name="Gujja S."/>
            <person name="Hansen M."/>
            <person name="Howarth C."/>
            <person name="Imamovic A."/>
            <person name="Larimer J."/>
            <person name="McCowan C."/>
            <person name="Murphy C."/>
            <person name="Neiman D."/>
            <person name="Pearson M."/>
            <person name="Priest M."/>
            <person name="Roberts A."/>
            <person name="Saif S."/>
            <person name="Shea T."/>
            <person name="Sisk P."/>
            <person name="Sykes S."/>
            <person name="Wortman J."/>
            <person name="Nusbaum C."/>
            <person name="Birren B."/>
        </authorList>
    </citation>
    <scope>NUCLEOTIDE SEQUENCE [LARGE SCALE GENOMIC DNA]</scope>
    <source>
        <strain evidence="1 2">FCH/4</strain>
    </source>
</reference>
<protein>
    <submittedName>
        <fullName evidence="1">Uncharacterized protein</fullName>
    </submittedName>
</protein>
<accession>A0A024VFG9</accession>
<evidence type="ECO:0000313" key="1">
    <source>
        <dbReference type="EMBL" id="ETW27272.1"/>
    </source>
</evidence>
<dbReference type="AlphaFoldDB" id="A0A024VFG9"/>
<dbReference type="Proteomes" id="UP000030656">
    <property type="component" value="Unassembled WGS sequence"/>
</dbReference>
<dbReference type="EMBL" id="KI928083">
    <property type="protein sequence ID" value="ETW27272.1"/>
    <property type="molecule type" value="Genomic_DNA"/>
</dbReference>